<reference evidence="1 2" key="1">
    <citation type="submission" date="2019-05" db="EMBL/GenBank/DDBJ databases">
        <title>Panacibacter sp. strain 17mud1-8 Genome sequencing and assembly.</title>
        <authorList>
            <person name="Chhetri G."/>
        </authorList>
    </citation>
    <scope>NUCLEOTIDE SEQUENCE [LARGE SCALE GENOMIC DNA]</scope>
    <source>
        <strain evidence="1 2">17mud1-8</strain>
    </source>
</reference>
<evidence type="ECO:0008006" key="3">
    <source>
        <dbReference type="Google" id="ProtNLM"/>
    </source>
</evidence>
<gene>
    <name evidence="1" type="ORF">FC093_15740</name>
</gene>
<dbReference type="OrthoDB" id="7297045at2"/>
<dbReference type="SUPFAM" id="SSF52266">
    <property type="entry name" value="SGNH hydrolase"/>
    <property type="match status" value="1"/>
</dbReference>
<dbReference type="AlphaFoldDB" id="A0A4U3KWJ5"/>
<dbReference type="EMBL" id="SZQL01000013">
    <property type="protein sequence ID" value="TKK66951.1"/>
    <property type="molecule type" value="Genomic_DNA"/>
</dbReference>
<comment type="caution">
    <text evidence="1">The sequence shown here is derived from an EMBL/GenBank/DDBJ whole genome shotgun (WGS) entry which is preliminary data.</text>
</comment>
<name>A0A4U3KWJ5_9BACT</name>
<dbReference type="Proteomes" id="UP000305848">
    <property type="component" value="Unassembled WGS sequence"/>
</dbReference>
<keyword evidence="2" id="KW-1185">Reference proteome</keyword>
<organism evidence="1 2">
    <name type="scientific">Ilyomonas limi</name>
    <dbReference type="NCBI Taxonomy" id="2575867"/>
    <lineage>
        <taxon>Bacteria</taxon>
        <taxon>Pseudomonadati</taxon>
        <taxon>Bacteroidota</taxon>
        <taxon>Chitinophagia</taxon>
        <taxon>Chitinophagales</taxon>
        <taxon>Chitinophagaceae</taxon>
        <taxon>Ilyomonas</taxon>
    </lineage>
</organism>
<proteinExistence type="predicted"/>
<protein>
    <recommendedName>
        <fullName evidence="3">SGNH/GDSL hydrolase family protein</fullName>
    </recommendedName>
</protein>
<dbReference type="RefSeq" id="WP_137262768.1">
    <property type="nucleotide sequence ID" value="NZ_SZQL01000013.1"/>
</dbReference>
<sequence length="315" mass="36803">MKQFLFKTSLWIASVLLCFIVLLYPVNKEVFADKKAVYLENAHSKDFDLLILGSSRAEHSILPTLLDTTKNIFNMGEEGNGMPSNYIMLKLLTENYGLQIKTLLLEVDEFSFNGSTGFSRQFRDDNFYYHLNDPEIYDATKRYRGPVYASLLHIFPQAGGLLYNDFSQFLKAYPFVFKAYSQSLQDTYNKLVNVYAFSKGYVPLTDPAKVLPVQSKTRQHHILEADDVAYFDKLVRLCKKHNIKLYLYRMPILNCEHEDSQEFDQFIHNFCQQNEVLFFDYKCSYQNSNWFHDYTHATDTIARMVTKDLKSKISI</sequence>
<accession>A0A4U3KWJ5</accession>
<evidence type="ECO:0000313" key="2">
    <source>
        <dbReference type="Proteomes" id="UP000305848"/>
    </source>
</evidence>
<evidence type="ECO:0000313" key="1">
    <source>
        <dbReference type="EMBL" id="TKK66951.1"/>
    </source>
</evidence>